<accession>A0ABP6II95</accession>
<comment type="caution">
    <text evidence="2">The sequence shown here is derived from an EMBL/GenBank/DDBJ whole genome shotgun (WGS) entry which is preliminary data.</text>
</comment>
<feature type="transmembrane region" description="Helical" evidence="1">
    <location>
        <begin position="20"/>
        <end position="41"/>
    </location>
</feature>
<gene>
    <name evidence="2" type="ORF">GCM10010517_50370</name>
</gene>
<evidence type="ECO:0000313" key="3">
    <source>
        <dbReference type="Proteomes" id="UP001500831"/>
    </source>
</evidence>
<organism evidence="2 3">
    <name type="scientific">Streptosporangium fragile</name>
    <dbReference type="NCBI Taxonomy" id="46186"/>
    <lineage>
        <taxon>Bacteria</taxon>
        <taxon>Bacillati</taxon>
        <taxon>Actinomycetota</taxon>
        <taxon>Actinomycetes</taxon>
        <taxon>Streptosporangiales</taxon>
        <taxon>Streptosporangiaceae</taxon>
        <taxon>Streptosporangium</taxon>
    </lineage>
</organism>
<dbReference type="RefSeq" id="WP_344976360.1">
    <property type="nucleotide sequence ID" value="NZ_BAAAVI010000040.1"/>
</dbReference>
<dbReference type="Proteomes" id="UP001500831">
    <property type="component" value="Unassembled WGS sequence"/>
</dbReference>
<keyword evidence="1" id="KW-1133">Transmembrane helix</keyword>
<reference evidence="3" key="1">
    <citation type="journal article" date="2019" name="Int. J. Syst. Evol. Microbiol.">
        <title>The Global Catalogue of Microorganisms (GCM) 10K type strain sequencing project: providing services to taxonomists for standard genome sequencing and annotation.</title>
        <authorList>
            <consortium name="The Broad Institute Genomics Platform"/>
            <consortium name="The Broad Institute Genome Sequencing Center for Infectious Disease"/>
            <person name="Wu L."/>
            <person name="Ma J."/>
        </authorList>
    </citation>
    <scope>NUCLEOTIDE SEQUENCE [LARGE SCALE GENOMIC DNA]</scope>
    <source>
        <strain evidence="3">JCM 6242</strain>
    </source>
</reference>
<proteinExistence type="predicted"/>
<feature type="transmembrane region" description="Helical" evidence="1">
    <location>
        <begin position="48"/>
        <end position="71"/>
    </location>
</feature>
<keyword evidence="3" id="KW-1185">Reference proteome</keyword>
<evidence type="ECO:0000313" key="2">
    <source>
        <dbReference type="EMBL" id="GAA2886605.1"/>
    </source>
</evidence>
<name>A0ABP6II95_9ACTN</name>
<keyword evidence="1" id="KW-0472">Membrane</keyword>
<protein>
    <submittedName>
        <fullName evidence="2">Uncharacterized protein</fullName>
    </submittedName>
</protein>
<dbReference type="EMBL" id="BAAAVI010000040">
    <property type="protein sequence ID" value="GAA2886605.1"/>
    <property type="molecule type" value="Genomic_DNA"/>
</dbReference>
<keyword evidence="1" id="KW-0812">Transmembrane</keyword>
<evidence type="ECO:0000256" key="1">
    <source>
        <dbReference type="SAM" id="Phobius"/>
    </source>
</evidence>
<sequence>MSHSTPPWGDAPPPAKPPLFTLRTLVILFAAAGVGILMGALSFMGGVLIPLAIVTGLTASGATIVGLHAFLD</sequence>